<keyword evidence="3" id="KW-1185">Reference proteome</keyword>
<evidence type="ECO:0000313" key="2">
    <source>
        <dbReference type="EMBL" id="GAA0491575.1"/>
    </source>
</evidence>
<feature type="region of interest" description="Disordered" evidence="1">
    <location>
        <begin position="41"/>
        <end position="77"/>
    </location>
</feature>
<dbReference type="Proteomes" id="UP001501706">
    <property type="component" value="Unassembled WGS sequence"/>
</dbReference>
<protein>
    <submittedName>
        <fullName evidence="2">Uncharacterized protein</fullName>
    </submittedName>
</protein>
<accession>A0ABP3L1V0</accession>
<organism evidence="2 3">
    <name type="scientific">Pigmentiphaga daeguensis</name>
    <dbReference type="NCBI Taxonomy" id="414049"/>
    <lineage>
        <taxon>Bacteria</taxon>
        <taxon>Pseudomonadati</taxon>
        <taxon>Pseudomonadota</taxon>
        <taxon>Betaproteobacteria</taxon>
        <taxon>Burkholderiales</taxon>
        <taxon>Alcaligenaceae</taxon>
        <taxon>Pigmentiphaga</taxon>
    </lineage>
</organism>
<name>A0ABP3L1V0_9BURK</name>
<evidence type="ECO:0000313" key="3">
    <source>
        <dbReference type="Proteomes" id="UP001501706"/>
    </source>
</evidence>
<evidence type="ECO:0000256" key="1">
    <source>
        <dbReference type="SAM" id="MobiDB-lite"/>
    </source>
</evidence>
<gene>
    <name evidence="2" type="ORF">GCM10009097_04060</name>
</gene>
<dbReference type="EMBL" id="BAAAEN010000001">
    <property type="protein sequence ID" value="GAA0491575.1"/>
    <property type="molecule type" value="Genomic_DNA"/>
</dbReference>
<proteinExistence type="predicted"/>
<sequence length="77" mass="8069">MPANGDGAARAAQHGSAVCYHWAHSHEAGTAAGNVRTPLLDTMASPERAPRGRRGTPSGERPWRKTERGTIPAPCPG</sequence>
<reference evidence="3" key="1">
    <citation type="journal article" date="2019" name="Int. J. Syst. Evol. Microbiol.">
        <title>The Global Catalogue of Microorganisms (GCM) 10K type strain sequencing project: providing services to taxonomists for standard genome sequencing and annotation.</title>
        <authorList>
            <consortium name="The Broad Institute Genomics Platform"/>
            <consortium name="The Broad Institute Genome Sequencing Center for Infectious Disease"/>
            <person name="Wu L."/>
            <person name="Ma J."/>
        </authorList>
    </citation>
    <scope>NUCLEOTIDE SEQUENCE [LARGE SCALE GENOMIC DNA]</scope>
    <source>
        <strain evidence="3">JCM 14330</strain>
    </source>
</reference>
<comment type="caution">
    <text evidence="2">The sequence shown here is derived from an EMBL/GenBank/DDBJ whole genome shotgun (WGS) entry which is preliminary data.</text>
</comment>